<dbReference type="GO" id="GO:0004672">
    <property type="term" value="F:protein kinase activity"/>
    <property type="evidence" value="ECO:0007669"/>
    <property type="project" value="InterPro"/>
</dbReference>
<name>A0A8C5WD31_9ANUR</name>
<dbReference type="GO" id="GO:0006611">
    <property type="term" value="P:protein export from nucleus"/>
    <property type="evidence" value="ECO:0007669"/>
    <property type="project" value="TreeGrafter"/>
</dbReference>
<dbReference type="InterPro" id="IPR000719">
    <property type="entry name" value="Prot_kinase_dom"/>
</dbReference>
<dbReference type="InterPro" id="IPR011009">
    <property type="entry name" value="Kinase-like_dom_sf"/>
</dbReference>
<reference evidence="4" key="1">
    <citation type="submission" date="2025-08" db="UniProtKB">
        <authorList>
            <consortium name="Ensembl"/>
        </authorList>
    </citation>
    <scope>IDENTIFICATION</scope>
</reference>
<dbReference type="PANTHER" id="PTHR48014">
    <property type="entry name" value="SERINE/THREONINE-PROTEIN KINASE FRAY2"/>
    <property type="match status" value="1"/>
</dbReference>
<dbReference type="SUPFAM" id="SSF56112">
    <property type="entry name" value="Protein kinase-like (PK-like)"/>
    <property type="match status" value="1"/>
</dbReference>
<accession>A0A8C5WD31</accession>
<comment type="similarity">
    <text evidence="1">Belongs to the protein kinase superfamily. STE Ser/Thr protein kinase family. STE20 subfamily.</text>
</comment>
<evidence type="ECO:0000259" key="3">
    <source>
        <dbReference type="PROSITE" id="PS50011"/>
    </source>
</evidence>
<evidence type="ECO:0000313" key="5">
    <source>
        <dbReference type="Proteomes" id="UP000694569"/>
    </source>
</evidence>
<keyword evidence="5" id="KW-1185">Reference proteome</keyword>
<dbReference type="Proteomes" id="UP000694569">
    <property type="component" value="Unplaced"/>
</dbReference>
<dbReference type="Ensembl" id="ENSLLET00000030513.1">
    <property type="protein sequence ID" value="ENSLLEP00000029376.1"/>
    <property type="gene ID" value="ENSLLEG00000018633.1"/>
</dbReference>
<dbReference type="Pfam" id="PF00069">
    <property type="entry name" value="Pkinase"/>
    <property type="match status" value="1"/>
</dbReference>
<dbReference type="Gene3D" id="3.30.200.20">
    <property type="entry name" value="Phosphorylase Kinase, domain 1"/>
    <property type="match status" value="1"/>
</dbReference>
<dbReference type="GO" id="GO:0005524">
    <property type="term" value="F:ATP binding"/>
    <property type="evidence" value="ECO:0007669"/>
    <property type="project" value="InterPro"/>
</dbReference>
<dbReference type="PROSITE" id="PS50011">
    <property type="entry name" value="PROTEIN_KINASE_DOM"/>
    <property type="match status" value="1"/>
</dbReference>
<dbReference type="Gene3D" id="1.10.510.10">
    <property type="entry name" value="Transferase(Phosphotransferase) domain 1"/>
    <property type="match status" value="1"/>
</dbReference>
<dbReference type="GeneTree" id="ENSGT00940000155390"/>
<dbReference type="InterPro" id="IPR047173">
    <property type="entry name" value="STRAD_A/B-like"/>
</dbReference>
<evidence type="ECO:0000256" key="1">
    <source>
        <dbReference type="ARBA" id="ARBA00008874"/>
    </source>
</evidence>
<dbReference type="OrthoDB" id="840771at2759"/>
<sequence length="420" mass="47031">MSCLDCSCLRGTPVKSISQDKESNSSIYSRRADELPQCWSPPVLGGHDVTVQCYEASSYELQVELGKGFGSLTTVYLAQHTPTGTRLTARLTDLESCSDERLTVLQNELFLPPFLRHPNITTPWKIFTSGTWLWVVSPFMAYGSASSLLKAHYPDGMSEALIAHILYGALKGLNYLHQNGYIHRNVKGSHILISEEGLVCLSGLGRLYSMIRRGKKAKVVYDFPNFSTTMLPWFAPELLRQDLYGYNVKSDIYSLGISACELATGRVPFMDMHRTQMLLQKLKGPPHIPLFGNTFPCEESPMKMSRSGVDSGIGESVVAASMTQTMTCEKLRTPSPKTFSSALQNFVELCLQQDPEKRPSAGALLSHVFFKSVREPTQGSVLQHLPPLEQHRMHRSVGPSLVNWNKLNRNQNEHKEWIFD</sequence>
<comment type="function">
    <text evidence="2">Pseudokinase which, in complex with CAB39/MO25 (CAB39/MO25alpha or CAB39L/MO25beta), binds to and activates STK11/LKB1. Adopts a closed conformation typical of active protein kinases and binds STK11/LKB1 as a pseudosubstrate, promoting conformational change of STK11/LKB1 in an active conformation.</text>
</comment>
<proteinExistence type="inferred from homology"/>
<protein>
    <submittedName>
        <fullName evidence="4">STE20 related adaptor beta</fullName>
    </submittedName>
</protein>
<dbReference type="GO" id="GO:1902554">
    <property type="term" value="C:serine/threonine protein kinase complex"/>
    <property type="evidence" value="ECO:0007669"/>
    <property type="project" value="TreeGrafter"/>
</dbReference>
<dbReference type="AlphaFoldDB" id="A0A8C5WD31"/>
<evidence type="ECO:0000256" key="2">
    <source>
        <dbReference type="ARBA" id="ARBA00034653"/>
    </source>
</evidence>
<reference evidence="4" key="2">
    <citation type="submission" date="2025-09" db="UniProtKB">
        <authorList>
            <consortium name="Ensembl"/>
        </authorList>
    </citation>
    <scope>IDENTIFICATION</scope>
</reference>
<gene>
    <name evidence="4" type="primary">STRADB</name>
</gene>
<dbReference type="GO" id="GO:0043539">
    <property type="term" value="F:protein serine/threonine kinase activator activity"/>
    <property type="evidence" value="ECO:0007669"/>
    <property type="project" value="InterPro"/>
</dbReference>
<evidence type="ECO:0000313" key="4">
    <source>
        <dbReference type="Ensembl" id="ENSLLEP00000029376.1"/>
    </source>
</evidence>
<dbReference type="PANTHER" id="PTHR48014:SF13">
    <property type="entry name" value="STE20-RELATED KINASE ADAPTER PROTEIN BETA"/>
    <property type="match status" value="1"/>
</dbReference>
<organism evidence="4 5">
    <name type="scientific">Leptobrachium leishanense</name>
    <name type="common">Leishan spiny toad</name>
    <dbReference type="NCBI Taxonomy" id="445787"/>
    <lineage>
        <taxon>Eukaryota</taxon>
        <taxon>Metazoa</taxon>
        <taxon>Chordata</taxon>
        <taxon>Craniata</taxon>
        <taxon>Vertebrata</taxon>
        <taxon>Euteleostomi</taxon>
        <taxon>Amphibia</taxon>
        <taxon>Batrachia</taxon>
        <taxon>Anura</taxon>
        <taxon>Pelobatoidea</taxon>
        <taxon>Megophryidae</taxon>
        <taxon>Leptobrachium</taxon>
    </lineage>
</organism>
<feature type="domain" description="Protein kinase" evidence="3">
    <location>
        <begin position="61"/>
        <end position="370"/>
    </location>
</feature>